<reference evidence="2" key="1">
    <citation type="journal article" date="2016" name="Insect Biochem. Mol. Biol.">
        <title>Multifaceted biological insights from a draft genome sequence of the tobacco hornworm moth, Manduca sexta.</title>
        <authorList>
            <person name="Kanost M.R."/>
            <person name="Arrese E.L."/>
            <person name="Cao X."/>
            <person name="Chen Y.R."/>
            <person name="Chellapilla S."/>
            <person name="Goldsmith M.R."/>
            <person name="Grosse-Wilde E."/>
            <person name="Heckel D.G."/>
            <person name="Herndon N."/>
            <person name="Jiang H."/>
            <person name="Papanicolaou A."/>
            <person name="Qu J."/>
            <person name="Soulages J.L."/>
            <person name="Vogel H."/>
            <person name="Walters J."/>
            <person name="Waterhouse R.M."/>
            <person name="Ahn S.J."/>
            <person name="Almeida F.C."/>
            <person name="An C."/>
            <person name="Aqrawi P."/>
            <person name="Bretschneider A."/>
            <person name="Bryant W.B."/>
            <person name="Bucks S."/>
            <person name="Chao H."/>
            <person name="Chevignon G."/>
            <person name="Christen J.M."/>
            <person name="Clarke D.F."/>
            <person name="Dittmer N.T."/>
            <person name="Ferguson L.C.F."/>
            <person name="Garavelou S."/>
            <person name="Gordon K.H.J."/>
            <person name="Gunaratna R.T."/>
            <person name="Han Y."/>
            <person name="Hauser F."/>
            <person name="He Y."/>
            <person name="Heidel-Fischer H."/>
            <person name="Hirsh A."/>
            <person name="Hu Y."/>
            <person name="Jiang H."/>
            <person name="Kalra D."/>
            <person name="Klinner C."/>
            <person name="Konig C."/>
            <person name="Kovar C."/>
            <person name="Kroll A.R."/>
            <person name="Kuwar S.S."/>
            <person name="Lee S.L."/>
            <person name="Lehman R."/>
            <person name="Li K."/>
            <person name="Li Z."/>
            <person name="Liang H."/>
            <person name="Lovelace S."/>
            <person name="Lu Z."/>
            <person name="Mansfield J.H."/>
            <person name="McCulloch K.J."/>
            <person name="Mathew T."/>
            <person name="Morton B."/>
            <person name="Muzny D.M."/>
            <person name="Neunemann D."/>
            <person name="Ongeri F."/>
            <person name="Pauchet Y."/>
            <person name="Pu L.L."/>
            <person name="Pyrousis I."/>
            <person name="Rao X.J."/>
            <person name="Redding A."/>
            <person name="Roesel C."/>
            <person name="Sanchez-Gracia A."/>
            <person name="Schaack S."/>
            <person name="Shukla A."/>
            <person name="Tetreau G."/>
            <person name="Wang Y."/>
            <person name="Xiong G.H."/>
            <person name="Traut W."/>
            <person name="Walsh T.K."/>
            <person name="Worley K.C."/>
            <person name="Wu D."/>
            <person name="Wu W."/>
            <person name="Wu Y.Q."/>
            <person name="Zhang X."/>
            <person name="Zou Z."/>
            <person name="Zucker H."/>
            <person name="Briscoe A.D."/>
            <person name="Burmester T."/>
            <person name="Clem R.J."/>
            <person name="Feyereisen R."/>
            <person name="Grimmelikhuijzen C.J.P."/>
            <person name="Hamodrakas S.J."/>
            <person name="Hansson B.S."/>
            <person name="Huguet E."/>
            <person name="Jermiin L.S."/>
            <person name="Lan Q."/>
            <person name="Lehman H.K."/>
            <person name="Lorenzen M."/>
            <person name="Merzendorfer H."/>
            <person name="Michalopoulos I."/>
            <person name="Morton D.B."/>
            <person name="Muthukrishnan S."/>
            <person name="Oakeshott J.G."/>
            <person name="Palmer W."/>
            <person name="Park Y."/>
            <person name="Passarelli A.L."/>
            <person name="Rozas J."/>
            <person name="Schwartz L.M."/>
            <person name="Smith W."/>
            <person name="Southgate A."/>
            <person name="Vilcinskas A."/>
            <person name="Vogt R."/>
            <person name="Wang P."/>
            <person name="Werren J."/>
            <person name="Yu X.Q."/>
            <person name="Zhou J.J."/>
            <person name="Brown S.J."/>
            <person name="Scherer S.E."/>
            <person name="Richards S."/>
            <person name="Blissard G.W."/>
        </authorList>
    </citation>
    <scope>NUCLEOTIDE SEQUENCE</scope>
</reference>
<keyword evidence="3" id="KW-1185">Reference proteome</keyword>
<feature type="compositionally biased region" description="Basic residues" evidence="1">
    <location>
        <begin position="135"/>
        <end position="154"/>
    </location>
</feature>
<protein>
    <submittedName>
        <fullName evidence="2">Uncharacterized protein</fullName>
    </submittedName>
</protein>
<feature type="region of interest" description="Disordered" evidence="1">
    <location>
        <begin position="57"/>
        <end position="180"/>
    </location>
</feature>
<evidence type="ECO:0000256" key="1">
    <source>
        <dbReference type="SAM" id="MobiDB-lite"/>
    </source>
</evidence>
<dbReference type="EMBL" id="JH668358">
    <property type="protein sequence ID" value="KAG6448458.1"/>
    <property type="molecule type" value="Genomic_DNA"/>
</dbReference>
<evidence type="ECO:0000313" key="3">
    <source>
        <dbReference type="Proteomes" id="UP000791440"/>
    </source>
</evidence>
<dbReference type="Proteomes" id="UP000791440">
    <property type="component" value="Unassembled WGS sequence"/>
</dbReference>
<feature type="compositionally biased region" description="Basic residues" evidence="1">
    <location>
        <begin position="57"/>
        <end position="68"/>
    </location>
</feature>
<dbReference type="AlphaFoldDB" id="A0A922CJR0"/>
<dbReference type="EMBL" id="JH668358">
    <property type="protein sequence ID" value="KAG6448459.1"/>
    <property type="molecule type" value="Genomic_DNA"/>
</dbReference>
<accession>A0A922CJR0</accession>
<name>A0A922CJR0_MANSE</name>
<feature type="compositionally biased region" description="Basic and acidic residues" evidence="1">
    <location>
        <begin position="93"/>
        <end position="108"/>
    </location>
</feature>
<sequence>MRGYVQCEVFGLPFGRHWGHFGPHRMGFKQVMFGPFGHGPRHFGPPGCNGFWHHGPSGHHGHHGHNKPNCHGPDHSPDRCGRRSPPPGPSGHHGLDHHGPDSSPERCGRRSPGRHGPPKHGARGGPDSSPERCGRRSSRHHRFPGHQGPHGHGHHSPDRADGTGQDCSSGPWRHRRHGRHLRQECGCGLRSRCKPYKGPGRCCGRPEDAKESGNETCDRGTLTDIFPNKAVVIERVVLEKASRCYSV</sequence>
<gene>
    <name evidence="2" type="ORF">O3G_MSEX005542</name>
</gene>
<proteinExistence type="predicted"/>
<dbReference type="EMBL" id="JH668358">
    <property type="protein sequence ID" value="KAG6448460.1"/>
    <property type="molecule type" value="Genomic_DNA"/>
</dbReference>
<organism evidence="2 3">
    <name type="scientific">Manduca sexta</name>
    <name type="common">Tobacco hawkmoth</name>
    <name type="synonym">Tobacco hornworm</name>
    <dbReference type="NCBI Taxonomy" id="7130"/>
    <lineage>
        <taxon>Eukaryota</taxon>
        <taxon>Metazoa</taxon>
        <taxon>Ecdysozoa</taxon>
        <taxon>Arthropoda</taxon>
        <taxon>Hexapoda</taxon>
        <taxon>Insecta</taxon>
        <taxon>Pterygota</taxon>
        <taxon>Neoptera</taxon>
        <taxon>Endopterygota</taxon>
        <taxon>Lepidoptera</taxon>
        <taxon>Glossata</taxon>
        <taxon>Ditrysia</taxon>
        <taxon>Bombycoidea</taxon>
        <taxon>Sphingidae</taxon>
        <taxon>Sphinginae</taxon>
        <taxon>Sphingini</taxon>
        <taxon>Manduca</taxon>
    </lineage>
</organism>
<comment type="caution">
    <text evidence="2">The sequence shown here is derived from an EMBL/GenBank/DDBJ whole genome shotgun (WGS) entry which is preliminary data.</text>
</comment>
<evidence type="ECO:0000313" key="2">
    <source>
        <dbReference type="EMBL" id="KAG6448459.1"/>
    </source>
</evidence>
<feature type="compositionally biased region" description="Basic and acidic residues" evidence="1">
    <location>
        <begin position="72"/>
        <end position="81"/>
    </location>
</feature>
<feature type="compositionally biased region" description="Basic residues" evidence="1">
    <location>
        <begin position="109"/>
        <end position="122"/>
    </location>
</feature>
<reference evidence="2" key="2">
    <citation type="submission" date="2020-12" db="EMBL/GenBank/DDBJ databases">
        <authorList>
            <person name="Kanost M."/>
        </authorList>
    </citation>
    <scope>NUCLEOTIDE SEQUENCE</scope>
</reference>